<sequence length="251" mass="28833">MISQLNRRLGSELIKLRHLHLLPIILGINILAFFLGSLLYFENQNVFKAYHTQWFALWSEVGLFYAQVFFPLLIALIVAATINSEKERKNFLRMAIVPISAKKLVINKLLSLMVLSALSLICFMALFYMTAFTAHLPINTNITNFFLWGILGWLGTFPIVAIQLWLSIKFERFTTPIIVALGASLLSFILMTMNESFLKVYPYSQIMVGMHVRTVTQFSISELMVFLVIDIMFTGLGMFWSVRNLKKRGFE</sequence>
<proteinExistence type="predicted"/>
<comment type="caution">
    <text evidence="2">The sequence shown here is derived from an EMBL/GenBank/DDBJ whole genome shotgun (WGS) entry which is preliminary data.</text>
</comment>
<dbReference type="EMBL" id="BNJR01000016">
    <property type="protein sequence ID" value="GHP14388.1"/>
    <property type="molecule type" value="Genomic_DNA"/>
</dbReference>
<reference evidence="2 3" key="1">
    <citation type="journal article" date="2021" name="Int. J. Syst. Evol. Microbiol.">
        <title>Lentilactobacillus fungorum sp. nov., isolated from spent mushroom substrates.</title>
        <authorList>
            <person name="Tohno M."/>
            <person name="Tanizawa Y."/>
            <person name="Kojima Y."/>
            <person name="Sakamoto M."/>
            <person name="Ohkuma M."/>
            <person name="Kobayashi H."/>
        </authorList>
    </citation>
    <scope>NUCLEOTIDE SEQUENCE [LARGE SCALE GENOMIC DNA]</scope>
    <source>
        <strain evidence="2 3">YK48G</strain>
    </source>
</reference>
<keyword evidence="1" id="KW-1133">Transmembrane helix</keyword>
<gene>
    <name evidence="2" type="primary">cdd2</name>
    <name evidence="2" type="ORF">YK48G_18130</name>
</gene>
<feature type="transmembrane region" description="Helical" evidence="1">
    <location>
        <begin position="145"/>
        <end position="166"/>
    </location>
</feature>
<dbReference type="CDD" id="cd21809">
    <property type="entry name" value="ABC-2_lan_permease-like"/>
    <property type="match status" value="1"/>
</dbReference>
<feature type="transmembrane region" description="Helical" evidence="1">
    <location>
        <begin position="173"/>
        <end position="193"/>
    </location>
</feature>
<dbReference type="Pfam" id="PF12730">
    <property type="entry name" value="ABC2_membrane_4"/>
    <property type="match status" value="1"/>
</dbReference>
<organism evidence="2 3">
    <name type="scientific">Lentilactobacillus fungorum</name>
    <dbReference type="NCBI Taxonomy" id="2201250"/>
    <lineage>
        <taxon>Bacteria</taxon>
        <taxon>Bacillati</taxon>
        <taxon>Bacillota</taxon>
        <taxon>Bacilli</taxon>
        <taxon>Lactobacillales</taxon>
        <taxon>Lactobacillaceae</taxon>
        <taxon>Lentilactobacillus</taxon>
    </lineage>
</organism>
<keyword evidence="1" id="KW-0812">Transmembrane</keyword>
<name>A0ABQ3VZQ2_9LACO</name>
<feature type="transmembrane region" description="Helical" evidence="1">
    <location>
        <begin position="61"/>
        <end position="84"/>
    </location>
</feature>
<protein>
    <submittedName>
        <fullName evidence="2">Multidrug ABC transporter permease</fullName>
    </submittedName>
</protein>
<dbReference type="Proteomes" id="UP000604765">
    <property type="component" value="Unassembled WGS sequence"/>
</dbReference>
<dbReference type="RefSeq" id="WP_203630399.1">
    <property type="nucleotide sequence ID" value="NZ_BNJR01000016.1"/>
</dbReference>
<keyword evidence="1" id="KW-0472">Membrane</keyword>
<accession>A0ABQ3VZQ2</accession>
<keyword evidence="3" id="KW-1185">Reference proteome</keyword>
<evidence type="ECO:0000313" key="3">
    <source>
        <dbReference type="Proteomes" id="UP000604765"/>
    </source>
</evidence>
<feature type="transmembrane region" description="Helical" evidence="1">
    <location>
        <begin position="109"/>
        <end position="133"/>
    </location>
</feature>
<evidence type="ECO:0000313" key="2">
    <source>
        <dbReference type="EMBL" id="GHP14388.1"/>
    </source>
</evidence>
<evidence type="ECO:0000256" key="1">
    <source>
        <dbReference type="SAM" id="Phobius"/>
    </source>
</evidence>
<feature type="transmembrane region" description="Helical" evidence="1">
    <location>
        <begin position="21"/>
        <end position="41"/>
    </location>
</feature>
<feature type="transmembrane region" description="Helical" evidence="1">
    <location>
        <begin position="223"/>
        <end position="242"/>
    </location>
</feature>